<feature type="binding site" evidence="8">
    <location>
        <position position="250"/>
    </location>
    <ligand>
        <name>ATP</name>
        <dbReference type="ChEBI" id="CHEBI:30616"/>
    </ligand>
</feature>
<evidence type="ECO:0000313" key="12">
    <source>
        <dbReference type="EMBL" id="KZL71016.1"/>
    </source>
</evidence>
<dbReference type="GO" id="GO:0034045">
    <property type="term" value="C:phagophore assembly site membrane"/>
    <property type="evidence" value="ECO:0007669"/>
    <property type="project" value="UniProtKB-SubCell"/>
</dbReference>
<dbReference type="GO" id="GO:0004674">
    <property type="term" value="F:protein serine/threonine kinase activity"/>
    <property type="evidence" value="ECO:0007669"/>
    <property type="project" value="InterPro"/>
</dbReference>
<sequence>MENDTVLKKTLFTVHSHHRLFLNYPHNANFSVIDELQPYAPDCQLALAGDGVDDDGREQDVTPAPLPEMLPFLRVTTDDEPRDARIGFVFGSDPAVCDILLDKDAARGISKKQFAIHVTQEHGVLLIINRSRNKTNVETRSLGKLALSSRRALQENESVRVSLGLYDIEIRLPNHSAHWGEYRKHLHDFTTKISSQVPVFENLELESGPSASTASWTVSPYQLQHHVGSGAYGVVYRAVHRVTGDVVAIKQLGKQEHMRFEEAMLLRSITHDHIVKFHAFIIESDSFLFVMEYVDGLNLEQSFEAHHPQPAELREAIRQQLAAVMFIHHQGIVHRDIKPPNVMVKSRDPMDTKLTDFGLAITIAELADKAPLCGTPLYAAPELLEGKLYNEKVDIWSLGILFLRYSHRLPPLPKRDSKHKGQADWRPWRNWPDKVQRHLRFMPPSPAFRFTSALLTPNPSVRPSANDALAHPFFSAELSVSFPAGKTSARLSGNDLEAEATMRAPSYWHKPRSSTWNQIDNLPPTDIPRNGTVTLNLGTDSSSPERHAKRRRNSRDPSLSEIARFLEGLDDPLESFLRQPNLRMIESGEEKPEQEERFEWEAVGDAQQASDLPSLGWNNDEMRVAHSIARLEPPDLQSSVIGGLQQPCITAEAPPNFELDLKLACPAGYKVMIYAEQMIGYCPSENTVNIRSLVRLANISRTRLGSWLKRNSNMKRTKIAGVYYIQGTYIQLEDARMCYIAVSSLP</sequence>
<evidence type="ECO:0000259" key="10">
    <source>
        <dbReference type="PROSITE" id="PS50006"/>
    </source>
</evidence>
<comment type="similarity">
    <text evidence="2">Belongs to the protein kinase superfamily. CAMK Ser/Thr protein kinase family. CHEK2 subfamily.</text>
</comment>
<keyword evidence="5 8" id="KW-0067">ATP-binding</keyword>
<evidence type="ECO:0000256" key="9">
    <source>
        <dbReference type="SAM" id="MobiDB-lite"/>
    </source>
</evidence>
<accession>A0A161WJ85</accession>
<dbReference type="AlphaFoldDB" id="A0A161WJ85"/>
<feature type="domain" description="FHA" evidence="10">
    <location>
        <begin position="88"/>
        <end position="142"/>
    </location>
</feature>
<keyword evidence="13" id="KW-1185">Reference proteome</keyword>
<dbReference type="PANTHER" id="PTHR24348:SF68">
    <property type="entry name" value="SERINE_THREONINE-PROTEIN KINASE ATG1C"/>
    <property type="match status" value="1"/>
</dbReference>
<evidence type="ECO:0000256" key="5">
    <source>
        <dbReference type="ARBA" id="ARBA00022840"/>
    </source>
</evidence>
<evidence type="ECO:0000313" key="13">
    <source>
        <dbReference type="Proteomes" id="UP000076552"/>
    </source>
</evidence>
<comment type="subcellular location">
    <subcellularLocation>
        <location evidence="1">Preautophagosomal structure membrane</location>
        <topology evidence="1">Peripheral membrane protein</topology>
    </subcellularLocation>
</comment>
<dbReference type="PANTHER" id="PTHR24348">
    <property type="entry name" value="SERINE/THREONINE-PROTEIN KINASE UNC-51-RELATED"/>
    <property type="match status" value="1"/>
</dbReference>
<keyword evidence="6" id="KW-0072">Autophagy</keyword>
<dbReference type="Pfam" id="PF00498">
    <property type="entry name" value="FHA"/>
    <property type="match status" value="1"/>
</dbReference>
<evidence type="ECO:0000256" key="7">
    <source>
        <dbReference type="ARBA" id="ARBA00030237"/>
    </source>
</evidence>
<feature type="region of interest" description="Disordered" evidence="9">
    <location>
        <begin position="509"/>
        <end position="559"/>
    </location>
</feature>
<protein>
    <recommendedName>
        <fullName evidence="7">Autophagy-related protein 1</fullName>
    </recommendedName>
</protein>
<keyword evidence="12" id="KW-0808">Transferase</keyword>
<evidence type="ECO:0000256" key="3">
    <source>
        <dbReference type="ARBA" id="ARBA00022448"/>
    </source>
</evidence>
<dbReference type="InterPro" id="IPR017441">
    <property type="entry name" value="Protein_kinase_ATP_BS"/>
</dbReference>
<dbReference type="EMBL" id="LFIV01000080">
    <property type="protein sequence ID" value="KZL71016.1"/>
    <property type="molecule type" value="Genomic_DNA"/>
</dbReference>
<dbReference type="GO" id="GO:0006914">
    <property type="term" value="P:autophagy"/>
    <property type="evidence" value="ECO:0007669"/>
    <property type="project" value="UniProtKB-KW"/>
</dbReference>
<evidence type="ECO:0000256" key="4">
    <source>
        <dbReference type="ARBA" id="ARBA00022741"/>
    </source>
</evidence>
<keyword evidence="4 8" id="KW-0547">Nucleotide-binding</keyword>
<dbReference type="PROSITE" id="PS00108">
    <property type="entry name" value="PROTEIN_KINASE_ST"/>
    <property type="match status" value="1"/>
</dbReference>
<proteinExistence type="inferred from homology"/>
<dbReference type="PROSITE" id="PS50011">
    <property type="entry name" value="PROTEIN_KINASE_DOM"/>
    <property type="match status" value="1"/>
</dbReference>
<dbReference type="Proteomes" id="UP000076552">
    <property type="component" value="Unassembled WGS sequence"/>
</dbReference>
<dbReference type="STRING" id="708197.A0A161WJ85"/>
<organism evidence="12 13">
    <name type="scientific">Colletotrichum tofieldiae</name>
    <dbReference type="NCBI Taxonomy" id="708197"/>
    <lineage>
        <taxon>Eukaryota</taxon>
        <taxon>Fungi</taxon>
        <taxon>Dikarya</taxon>
        <taxon>Ascomycota</taxon>
        <taxon>Pezizomycotina</taxon>
        <taxon>Sordariomycetes</taxon>
        <taxon>Hypocreomycetidae</taxon>
        <taxon>Glomerellales</taxon>
        <taxon>Glomerellaceae</taxon>
        <taxon>Colletotrichum</taxon>
        <taxon>Colletotrichum spaethianum species complex</taxon>
    </lineage>
</organism>
<dbReference type="InterPro" id="IPR000719">
    <property type="entry name" value="Prot_kinase_dom"/>
</dbReference>
<keyword evidence="12" id="KW-0418">Kinase</keyword>
<dbReference type="InterPro" id="IPR011009">
    <property type="entry name" value="Kinase-like_dom_sf"/>
</dbReference>
<dbReference type="GO" id="GO:0005524">
    <property type="term" value="F:ATP binding"/>
    <property type="evidence" value="ECO:0007669"/>
    <property type="project" value="UniProtKB-UniRule"/>
</dbReference>
<keyword evidence="3" id="KW-0813">Transport</keyword>
<reference evidence="12 13" key="1">
    <citation type="submission" date="2015-06" db="EMBL/GenBank/DDBJ databases">
        <title>Survival trade-offs in plant roots during colonization by closely related pathogenic and mutualistic fungi.</title>
        <authorList>
            <person name="Hacquard S."/>
            <person name="Kracher B."/>
            <person name="Hiruma K."/>
            <person name="Weinman A."/>
            <person name="Muench P."/>
            <person name="Garrido Oter R."/>
            <person name="Ver Loren van Themaat E."/>
            <person name="Dallerey J.-F."/>
            <person name="Damm U."/>
            <person name="Henrissat B."/>
            <person name="Lespinet O."/>
            <person name="Thon M."/>
            <person name="Kemen E."/>
            <person name="McHardy A.C."/>
            <person name="Schulze-Lefert P."/>
            <person name="O'Connell R.J."/>
        </authorList>
    </citation>
    <scope>NUCLEOTIDE SEQUENCE [LARGE SCALE GENOMIC DNA]</scope>
    <source>
        <strain evidence="12 13">0861</strain>
    </source>
</reference>
<dbReference type="InterPro" id="IPR045269">
    <property type="entry name" value="Atg1-like"/>
</dbReference>
<dbReference type="GO" id="GO:0010506">
    <property type="term" value="P:regulation of autophagy"/>
    <property type="evidence" value="ECO:0007669"/>
    <property type="project" value="InterPro"/>
</dbReference>
<gene>
    <name evidence="12" type="ORF">CT0861_01025</name>
</gene>
<dbReference type="InterPro" id="IPR000253">
    <property type="entry name" value="FHA_dom"/>
</dbReference>
<evidence type="ECO:0000256" key="1">
    <source>
        <dbReference type="ARBA" id="ARBA00004623"/>
    </source>
</evidence>
<dbReference type="PROSITE" id="PS50006">
    <property type="entry name" value="FHA_DOMAIN"/>
    <property type="match status" value="1"/>
</dbReference>
<feature type="compositionally biased region" description="Polar residues" evidence="9">
    <location>
        <begin position="531"/>
        <end position="542"/>
    </location>
</feature>
<dbReference type="Pfam" id="PF00069">
    <property type="entry name" value="Pkinase"/>
    <property type="match status" value="1"/>
</dbReference>
<dbReference type="SUPFAM" id="SSF56112">
    <property type="entry name" value="Protein kinase-like (PK-like)"/>
    <property type="match status" value="1"/>
</dbReference>
<dbReference type="PROSITE" id="PS00107">
    <property type="entry name" value="PROTEIN_KINASE_ATP"/>
    <property type="match status" value="1"/>
</dbReference>
<dbReference type="InterPro" id="IPR008271">
    <property type="entry name" value="Ser/Thr_kinase_AS"/>
</dbReference>
<dbReference type="Gene3D" id="2.60.200.20">
    <property type="match status" value="1"/>
</dbReference>
<evidence type="ECO:0000259" key="11">
    <source>
        <dbReference type="PROSITE" id="PS50011"/>
    </source>
</evidence>
<comment type="caution">
    <text evidence="12">The sequence shown here is derived from an EMBL/GenBank/DDBJ whole genome shotgun (WGS) entry which is preliminary data.</text>
</comment>
<evidence type="ECO:0000256" key="6">
    <source>
        <dbReference type="ARBA" id="ARBA00023006"/>
    </source>
</evidence>
<name>A0A161WJ85_9PEZI</name>
<evidence type="ECO:0000256" key="2">
    <source>
        <dbReference type="ARBA" id="ARBA00005575"/>
    </source>
</evidence>
<feature type="domain" description="Protein kinase" evidence="11">
    <location>
        <begin position="221"/>
        <end position="474"/>
    </location>
</feature>
<dbReference type="SMART" id="SM00220">
    <property type="entry name" value="S_TKc"/>
    <property type="match status" value="1"/>
</dbReference>
<dbReference type="Gene3D" id="1.10.510.10">
    <property type="entry name" value="Transferase(Phosphotransferase) domain 1"/>
    <property type="match status" value="1"/>
</dbReference>
<evidence type="ECO:0000256" key="8">
    <source>
        <dbReference type="PROSITE-ProRule" id="PRU10141"/>
    </source>
</evidence>